<dbReference type="PROSITE" id="PS51257">
    <property type="entry name" value="PROKAR_LIPOPROTEIN"/>
    <property type="match status" value="1"/>
</dbReference>
<evidence type="ECO:0008006" key="3">
    <source>
        <dbReference type="Google" id="ProtNLM"/>
    </source>
</evidence>
<dbReference type="EMBL" id="LVYD01000044">
    <property type="protein sequence ID" value="OQP63875.1"/>
    <property type="molecule type" value="Genomic_DNA"/>
</dbReference>
<dbReference type="Proteomes" id="UP000192796">
    <property type="component" value="Unassembled WGS sequence"/>
</dbReference>
<protein>
    <recommendedName>
        <fullName evidence="3">Cytochrome c domain-containing protein</fullName>
    </recommendedName>
</protein>
<organism evidence="1 2">
    <name type="scientific">Niastella vici</name>
    <dbReference type="NCBI Taxonomy" id="1703345"/>
    <lineage>
        <taxon>Bacteria</taxon>
        <taxon>Pseudomonadati</taxon>
        <taxon>Bacteroidota</taxon>
        <taxon>Chitinophagia</taxon>
        <taxon>Chitinophagales</taxon>
        <taxon>Chitinophagaceae</taxon>
        <taxon>Niastella</taxon>
    </lineage>
</organism>
<dbReference type="AlphaFoldDB" id="A0A1V9FZS7"/>
<evidence type="ECO:0000313" key="2">
    <source>
        <dbReference type="Proteomes" id="UP000192796"/>
    </source>
</evidence>
<accession>A0A1V9FZS7</accession>
<proteinExistence type="predicted"/>
<dbReference type="RefSeq" id="WP_081147539.1">
    <property type="nucleotide sequence ID" value="NZ_LVYD01000044.1"/>
</dbReference>
<dbReference type="OrthoDB" id="1524994at2"/>
<sequence length="124" mass="13070">MHKQKKHSASALALLTIIIVLLTGCYYDKGELIYPDSTVDCSKVTATYTAVKPIVAGKCNTTGCHNAASAAGSTVLETYDQVKALAGRIKQRALVDKTMPPGAALTTSEIAILTCWINSGTPNN</sequence>
<dbReference type="STRING" id="1703345.A3860_23355"/>
<comment type="caution">
    <text evidence="1">The sequence shown here is derived from an EMBL/GenBank/DDBJ whole genome shotgun (WGS) entry which is preliminary data.</text>
</comment>
<gene>
    <name evidence="1" type="ORF">A3860_23355</name>
</gene>
<evidence type="ECO:0000313" key="1">
    <source>
        <dbReference type="EMBL" id="OQP63875.1"/>
    </source>
</evidence>
<reference evidence="1 2" key="1">
    <citation type="submission" date="2016-03" db="EMBL/GenBank/DDBJ databases">
        <title>Niastella vici sp. nov., isolated from farmland soil.</title>
        <authorList>
            <person name="Chen L."/>
            <person name="Wang D."/>
            <person name="Yang S."/>
            <person name="Wang G."/>
        </authorList>
    </citation>
    <scope>NUCLEOTIDE SEQUENCE [LARGE SCALE GENOMIC DNA]</scope>
    <source>
        <strain evidence="1 2">DJ57</strain>
    </source>
</reference>
<keyword evidence="2" id="KW-1185">Reference proteome</keyword>
<name>A0A1V9FZS7_9BACT</name>